<evidence type="ECO:0000313" key="1">
    <source>
        <dbReference type="EMBL" id="CAA0811225.1"/>
    </source>
</evidence>
<reference evidence="1" key="1">
    <citation type="submission" date="2019-12" db="EMBL/GenBank/DDBJ databases">
        <authorList>
            <person name="Scholes J."/>
        </authorList>
    </citation>
    <scope>NUCLEOTIDE SEQUENCE</scope>
</reference>
<sequence>MLMIKIGFCFVVESGGSGDSSGDTVLAGLRFPSRLGGARRRKVKVKVMEWWRKMVFPVKKAWLVVSARKKGAGLLKLHDDIQTCGYEDVQIMWEMLRRSESEVMSHHKKRKQRWFMKNLAWFNHGRSGPSLSTHQSQ</sequence>
<dbReference type="AlphaFoldDB" id="A0A9N7MNZ4"/>
<accession>A0A9N7MNZ4</accession>
<dbReference type="PANTHER" id="PTHR33181">
    <property type="entry name" value="OS01G0778500 PROTEIN"/>
    <property type="match status" value="1"/>
</dbReference>
<organism evidence="1 2">
    <name type="scientific">Striga hermonthica</name>
    <name type="common">Purple witchweed</name>
    <name type="synonym">Buchnera hermonthica</name>
    <dbReference type="NCBI Taxonomy" id="68872"/>
    <lineage>
        <taxon>Eukaryota</taxon>
        <taxon>Viridiplantae</taxon>
        <taxon>Streptophyta</taxon>
        <taxon>Embryophyta</taxon>
        <taxon>Tracheophyta</taxon>
        <taxon>Spermatophyta</taxon>
        <taxon>Magnoliopsida</taxon>
        <taxon>eudicotyledons</taxon>
        <taxon>Gunneridae</taxon>
        <taxon>Pentapetalae</taxon>
        <taxon>asterids</taxon>
        <taxon>lamiids</taxon>
        <taxon>Lamiales</taxon>
        <taxon>Orobanchaceae</taxon>
        <taxon>Buchnereae</taxon>
        <taxon>Striga</taxon>
    </lineage>
</organism>
<dbReference type="Proteomes" id="UP001153555">
    <property type="component" value="Unassembled WGS sequence"/>
</dbReference>
<gene>
    <name evidence="1" type="ORF">SHERM_12435</name>
</gene>
<evidence type="ECO:0000313" key="2">
    <source>
        <dbReference type="Proteomes" id="UP001153555"/>
    </source>
</evidence>
<keyword evidence="2" id="KW-1185">Reference proteome</keyword>
<name>A0A9N7MNZ4_STRHE</name>
<dbReference type="OrthoDB" id="689242at2759"/>
<comment type="caution">
    <text evidence="1">The sequence shown here is derived from an EMBL/GenBank/DDBJ whole genome shotgun (WGS) entry which is preliminary data.</text>
</comment>
<dbReference type="EMBL" id="CACSLK010008332">
    <property type="protein sequence ID" value="CAA0811225.1"/>
    <property type="molecule type" value="Genomic_DNA"/>
</dbReference>
<protein>
    <submittedName>
        <fullName evidence="1">Uncharacterized protein</fullName>
    </submittedName>
</protein>
<dbReference type="PANTHER" id="PTHR33181:SF19">
    <property type="entry name" value="OS04G0658200 PROTEIN"/>
    <property type="match status" value="1"/>
</dbReference>
<proteinExistence type="predicted"/>